<keyword evidence="2" id="KW-0690">Ribosome biogenesis</keyword>
<dbReference type="PANTHER" id="PTHR12416">
    <property type="entry name" value="RRNA-PROCESSING PROTEIN UTP23 HOMOLOG"/>
    <property type="match status" value="1"/>
</dbReference>
<organism evidence="10 11">
    <name type="scientific">Orbilia ellipsospora</name>
    <dbReference type="NCBI Taxonomy" id="2528407"/>
    <lineage>
        <taxon>Eukaryota</taxon>
        <taxon>Fungi</taxon>
        <taxon>Dikarya</taxon>
        <taxon>Ascomycota</taxon>
        <taxon>Pezizomycotina</taxon>
        <taxon>Orbiliomycetes</taxon>
        <taxon>Orbiliales</taxon>
        <taxon>Orbiliaceae</taxon>
        <taxon>Orbilia</taxon>
    </lineage>
</organism>
<protein>
    <recommendedName>
        <fullName evidence="7">U three protein 23</fullName>
    </recommendedName>
</protein>
<feature type="compositionally biased region" description="Polar residues" evidence="8">
    <location>
        <begin position="258"/>
        <end position="269"/>
    </location>
</feature>
<evidence type="ECO:0000313" key="10">
    <source>
        <dbReference type="EMBL" id="KAK6531957.1"/>
    </source>
</evidence>
<dbReference type="Proteomes" id="UP001365542">
    <property type="component" value="Unassembled WGS sequence"/>
</dbReference>
<comment type="subcellular location">
    <subcellularLocation>
        <location evidence="1">Nucleus</location>
        <location evidence="1">Nucleolus</location>
    </subcellularLocation>
</comment>
<comment type="caution">
    <text evidence="10">The sequence shown here is derived from an EMBL/GenBank/DDBJ whole genome shotgun (WGS) entry which is preliminary data.</text>
</comment>
<dbReference type="InterPro" id="IPR057776">
    <property type="entry name" value="UTP23_sensor"/>
</dbReference>
<sequence length="301" mass="33479">MRGKRSKAYRKLMTVYAQSFGFREPYQVLVDPTIIEDASKFKMDLSASLERTLQGKVKPMITQCCIRHLYATDNQPLISLAKTFERRRCNHSIDAPALSPLECLLSVVIPSKESPIPNKHRYVVATDDQKIREEFRDYPGVPGIHIIRSVMVLDQVSDATISWREREEKGKLRSGLKDKAPSRKRRRDDDDDEKSDQDSDNSGGDSEDEITAKSTGDKDGVVDKEAGKVAPKKKKVYGKKQPNPLSVMKRKKKAPAANSAQMAKSTNGENVRGKGKRKRKRTHGNGGKAAGEGEPLSAGAD</sequence>
<feature type="compositionally biased region" description="Basic residues" evidence="8">
    <location>
        <begin position="273"/>
        <end position="283"/>
    </location>
</feature>
<dbReference type="GO" id="GO:0006364">
    <property type="term" value="P:rRNA processing"/>
    <property type="evidence" value="ECO:0007669"/>
    <property type="project" value="UniProtKB-KW"/>
</dbReference>
<proteinExistence type="inferred from homology"/>
<evidence type="ECO:0000256" key="1">
    <source>
        <dbReference type="ARBA" id="ARBA00004604"/>
    </source>
</evidence>
<keyword evidence="4" id="KW-0539">Nucleus</keyword>
<evidence type="ECO:0000313" key="11">
    <source>
        <dbReference type="Proteomes" id="UP001365542"/>
    </source>
</evidence>
<name>A0AAV9X364_9PEZI</name>
<dbReference type="InterPro" id="IPR029060">
    <property type="entry name" value="PIN-like_dom_sf"/>
</dbReference>
<dbReference type="InterPro" id="IPR006984">
    <property type="entry name" value="Fcf1/UTP23"/>
</dbReference>
<evidence type="ECO:0000256" key="4">
    <source>
        <dbReference type="ARBA" id="ARBA00023242"/>
    </source>
</evidence>
<dbReference type="AlphaFoldDB" id="A0AAV9X364"/>
<dbReference type="FunFam" id="3.40.50.1010:FF:000006">
    <property type="entry name" value="rRNA-processing protein UTP23 homolog"/>
    <property type="match status" value="1"/>
</dbReference>
<keyword evidence="3" id="KW-0698">rRNA processing</keyword>
<dbReference type="Pfam" id="PF04900">
    <property type="entry name" value="Fcf1"/>
    <property type="match status" value="1"/>
</dbReference>
<evidence type="ECO:0000256" key="5">
    <source>
        <dbReference type="ARBA" id="ARBA00037300"/>
    </source>
</evidence>
<dbReference type="Gene3D" id="3.40.50.1010">
    <property type="entry name" value="5'-nuclease"/>
    <property type="match status" value="1"/>
</dbReference>
<accession>A0AAV9X364</accession>
<keyword evidence="11" id="KW-1185">Reference proteome</keyword>
<evidence type="ECO:0000256" key="6">
    <source>
        <dbReference type="ARBA" id="ARBA00038503"/>
    </source>
</evidence>
<feature type="compositionally biased region" description="Basic and acidic residues" evidence="8">
    <location>
        <begin position="215"/>
        <end position="227"/>
    </location>
</feature>
<dbReference type="EMBL" id="JAVHJO010000012">
    <property type="protein sequence ID" value="KAK6531957.1"/>
    <property type="molecule type" value="Genomic_DNA"/>
</dbReference>
<dbReference type="Pfam" id="PF24779">
    <property type="entry name" value="UTP23_sensor"/>
    <property type="match status" value="1"/>
</dbReference>
<feature type="region of interest" description="Disordered" evidence="8">
    <location>
        <begin position="166"/>
        <end position="301"/>
    </location>
</feature>
<evidence type="ECO:0000256" key="2">
    <source>
        <dbReference type="ARBA" id="ARBA00022517"/>
    </source>
</evidence>
<evidence type="ECO:0000259" key="9">
    <source>
        <dbReference type="Pfam" id="PF24779"/>
    </source>
</evidence>
<gene>
    <name evidence="10" type="ORF">TWF694_003120</name>
</gene>
<reference evidence="10 11" key="1">
    <citation type="submission" date="2019-10" db="EMBL/GenBank/DDBJ databases">
        <authorList>
            <person name="Palmer J.M."/>
        </authorList>
    </citation>
    <scope>NUCLEOTIDE SEQUENCE [LARGE SCALE GENOMIC DNA]</scope>
    <source>
        <strain evidence="10 11">TWF694</strain>
    </source>
</reference>
<evidence type="ECO:0000256" key="3">
    <source>
        <dbReference type="ARBA" id="ARBA00022552"/>
    </source>
</evidence>
<comment type="similarity">
    <text evidence="6">Belongs to the UTP23/FCF1 family. UTP23 subfamily.</text>
</comment>
<dbReference type="CDD" id="cd09865">
    <property type="entry name" value="PIN_ScUtp23p-like"/>
    <property type="match status" value="1"/>
</dbReference>
<comment type="function">
    <text evidence="5">Involved in rRNA-processing and ribosome biogenesis.</text>
</comment>
<dbReference type="GO" id="GO:0032040">
    <property type="term" value="C:small-subunit processome"/>
    <property type="evidence" value="ECO:0007669"/>
    <property type="project" value="InterPro"/>
</dbReference>
<evidence type="ECO:0000256" key="7">
    <source>
        <dbReference type="ARBA" id="ARBA00076388"/>
    </source>
</evidence>
<feature type="compositionally biased region" description="Basic and acidic residues" evidence="8">
    <location>
        <begin position="166"/>
        <end position="181"/>
    </location>
</feature>
<dbReference type="SUPFAM" id="SSF88723">
    <property type="entry name" value="PIN domain-like"/>
    <property type="match status" value="1"/>
</dbReference>
<feature type="domain" description="UTP23 sensor motif region" evidence="9">
    <location>
        <begin position="233"/>
        <end position="252"/>
    </location>
</feature>
<evidence type="ECO:0000256" key="8">
    <source>
        <dbReference type="SAM" id="MobiDB-lite"/>
    </source>
</evidence>
<feature type="compositionally biased region" description="Acidic residues" evidence="8">
    <location>
        <begin position="189"/>
        <end position="209"/>
    </location>
</feature>